<feature type="region of interest" description="Disordered" evidence="2">
    <location>
        <begin position="259"/>
        <end position="291"/>
    </location>
</feature>
<dbReference type="eggNOG" id="ENOG502RX9A">
    <property type="taxonomic scope" value="Eukaryota"/>
</dbReference>
<dbReference type="Pfam" id="PF18276">
    <property type="entry name" value="TcA_TcB_BD"/>
    <property type="match status" value="1"/>
</dbReference>
<organism evidence="4 5">
    <name type="scientific">Endocarpon pusillum (strain Z07020 / HMAS-L-300199)</name>
    <name type="common">Lichen-forming fungus</name>
    <dbReference type="NCBI Taxonomy" id="1263415"/>
    <lineage>
        <taxon>Eukaryota</taxon>
        <taxon>Fungi</taxon>
        <taxon>Dikarya</taxon>
        <taxon>Ascomycota</taxon>
        <taxon>Pezizomycotina</taxon>
        <taxon>Eurotiomycetes</taxon>
        <taxon>Chaetothyriomycetidae</taxon>
        <taxon>Verrucariales</taxon>
        <taxon>Verrucariaceae</taxon>
        <taxon>Endocarpon</taxon>
    </lineage>
</organism>
<evidence type="ECO:0000256" key="2">
    <source>
        <dbReference type="SAM" id="MobiDB-lite"/>
    </source>
</evidence>
<dbReference type="AlphaFoldDB" id="U1HTU8"/>
<dbReference type="RefSeq" id="XP_007801653.1">
    <property type="nucleotide sequence ID" value="XM_007803462.1"/>
</dbReference>
<feature type="region of interest" description="Disordered" evidence="2">
    <location>
        <begin position="1"/>
        <end position="27"/>
    </location>
</feature>
<proteinExistence type="predicted"/>
<dbReference type="InterPro" id="IPR040840">
    <property type="entry name" value="TcA_TcB_BD"/>
</dbReference>
<evidence type="ECO:0000256" key="1">
    <source>
        <dbReference type="SAM" id="Coils"/>
    </source>
</evidence>
<feature type="compositionally biased region" description="Basic residues" evidence="2">
    <location>
        <begin position="281"/>
        <end position="291"/>
    </location>
</feature>
<dbReference type="GeneID" id="19242349"/>
<accession>U1HTU8</accession>
<gene>
    <name evidence="4" type="ORF">EPUS_07467</name>
</gene>
<evidence type="ECO:0000313" key="5">
    <source>
        <dbReference type="Proteomes" id="UP000019373"/>
    </source>
</evidence>
<dbReference type="HOGENOM" id="CLU_270951_0_0_1"/>
<dbReference type="Proteomes" id="UP000019373">
    <property type="component" value="Unassembled WGS sequence"/>
</dbReference>
<protein>
    <recommendedName>
        <fullName evidence="3">Tc toxin complex TcA C-terminal TcB-binding domain-containing protein</fullName>
    </recommendedName>
</protein>
<evidence type="ECO:0000313" key="4">
    <source>
        <dbReference type="EMBL" id="ERF72674.1"/>
    </source>
</evidence>
<reference evidence="5" key="1">
    <citation type="journal article" date="2014" name="BMC Genomics">
        <title>Genome characteristics reveal the impact of lichenization on lichen-forming fungus Endocarpon pusillum Hedwig (Verrucariales, Ascomycota).</title>
        <authorList>
            <person name="Wang Y.-Y."/>
            <person name="Liu B."/>
            <person name="Zhang X.-Y."/>
            <person name="Zhou Q.-M."/>
            <person name="Zhang T."/>
            <person name="Li H."/>
            <person name="Yu Y.-F."/>
            <person name="Zhang X.-L."/>
            <person name="Hao X.-Y."/>
            <person name="Wang M."/>
            <person name="Wang L."/>
            <person name="Wei J.-C."/>
        </authorList>
    </citation>
    <scope>NUCLEOTIDE SEQUENCE [LARGE SCALE GENOMIC DNA]</scope>
    <source>
        <strain evidence="5">Z07020 / HMAS-L-300199</strain>
    </source>
</reference>
<keyword evidence="1" id="KW-0175">Coiled coil</keyword>
<evidence type="ECO:0000259" key="3">
    <source>
        <dbReference type="Pfam" id="PF18276"/>
    </source>
</evidence>
<sequence>MQKQIEPEDDHSMTIQDRFSSEDPDTRKARPMWELRLGYTTYQNGKWTQKQLSEMTLRHAAREVEEWDLRANKGGDDKDKWKTRTTYLLPNQTAYRLCPRLISDSELRVDISYRDSHKNVRTDKVVENSFRIGYFTFENGSITSKSDSSSGDDIDTITSFQYDQTGSKAEISSYQVKESETSSPPLFGKFPKVQYDKSPAANAKSHILLVNDTGVVFNHTFIDPLLAFISKDNTAHAFDDFYDQFGKLAHSAASDDPFGATDDGSFNEKLSPVPQSLRPERNRRRHRSDRRKQALWKFEPFKDLANKDAKVTLEQMFLRLRPQTSNDDINEWRDNPFSPHSIGRNRPVAYMKWVAMKYIEIMIAYGDYFFRQNSLETIPNAIQCYVIASHVYGQRGQKIPKRGKTKPETYASLLDRWDAFGNAIVQLELEFPFSNQTSLPIGVSTGIVGLANIFGFASALYFCIPDNPKLRELRDTIDDRLYKIRNCMDINGVVRHLPLFDPPIDPALLVQATAQGLSLDSVLNDIGGPMPNYRFQLLLQKAFDICAELKSLGGAFLTAKEKKDGEALSVLRTTHEATMSNMTLDIRQRQVNETSQALEQLLQSRNAPSYKLQFYRKLIGNTESALNEDTDFNEIPNPSLQDPNSEGELLLNEPDVEALAAVFHAIPSSEASAKPWGVGAGLVWGGFNFGHSTNAAAKALQVYATWLTQSSSRAGIKANLMRQMQDRIFQANAIGMELKNIDKQIATHRIRLSTAEQETKNQEKQLEQTTAVQEFLKSKYTNEELYIWMEGQTRDLYQQSYNHAFDLAKRAEKAFKFERPDQTTDFINMGYWTNARDGLLAGEQLHLSLKRLESAYQETLGHDFEMTKHISIRQWAPLGLVEFRETGSFEFDLPEILFDMDCPGHYMRRIVSASQHSIRTTARASGKADYPRQLETEDDRFSTYNIPISAIALSTGQADHGRHEGGLTMTTSSERYNPFEGAGVISKWRFDLPASFRAFDYGSITDVVLTLKYTSRDGGDKLRDTASGAVADFVKQMIDTSASGRDGLFMFFDLKAEFATECLCRKVAVGGSGTDAEEVTMQLSNVYERLPAFTRMTKPNRLVALAMVLVVRTGDVFSSPPSIAPDQVGIDLLPNADQNAAFRPASINLGDANPNLVGFSSEDLQLPMTNWGLRVKGSGIQALGNTEARAWLVVKYAMT</sequence>
<dbReference type="EMBL" id="KE721054">
    <property type="protein sequence ID" value="ERF72674.1"/>
    <property type="molecule type" value="Genomic_DNA"/>
</dbReference>
<dbReference type="OrthoDB" id="4369815at2759"/>
<feature type="domain" description="Tc toxin complex TcA C-terminal TcB-binding" evidence="3">
    <location>
        <begin position="743"/>
        <end position="1015"/>
    </location>
</feature>
<feature type="coiled-coil region" evidence="1">
    <location>
        <begin position="738"/>
        <end position="772"/>
    </location>
</feature>
<keyword evidence="5" id="KW-1185">Reference proteome</keyword>
<name>U1HTU8_ENDPU</name>